<dbReference type="PROSITE" id="PS51390">
    <property type="entry name" value="WAP"/>
    <property type="match status" value="1"/>
</dbReference>
<evidence type="ECO:0000313" key="6">
    <source>
        <dbReference type="Proteomes" id="UP000694844"/>
    </source>
</evidence>
<dbReference type="PANTHER" id="PTHR19441:SF30">
    <property type="entry name" value="ELAFIN"/>
    <property type="match status" value="1"/>
</dbReference>
<dbReference type="GO" id="GO:0019731">
    <property type="term" value="P:antibacterial humoral response"/>
    <property type="evidence" value="ECO:0007669"/>
    <property type="project" value="TreeGrafter"/>
</dbReference>
<dbReference type="CDD" id="cd00199">
    <property type="entry name" value="WAP"/>
    <property type="match status" value="1"/>
</dbReference>
<dbReference type="Pfam" id="PF00095">
    <property type="entry name" value="WAP"/>
    <property type="match status" value="1"/>
</dbReference>
<evidence type="ECO:0000256" key="2">
    <source>
        <dbReference type="ARBA" id="ARBA00023157"/>
    </source>
</evidence>
<name>A0A8B8AGN0_CRAVI</name>
<dbReference type="SUPFAM" id="SSF82671">
    <property type="entry name" value="SEA domain"/>
    <property type="match status" value="1"/>
</dbReference>
<keyword evidence="6" id="KW-1185">Reference proteome</keyword>
<dbReference type="GO" id="GO:0005615">
    <property type="term" value="C:extracellular space"/>
    <property type="evidence" value="ECO:0007669"/>
    <property type="project" value="TreeGrafter"/>
</dbReference>
<protein>
    <submittedName>
        <fullName evidence="7">Uncharacterized protein LOC111102138</fullName>
    </submittedName>
</protein>
<accession>A0A8B8AGN0</accession>
<dbReference type="Proteomes" id="UP000694844">
    <property type="component" value="Chromosome 6"/>
</dbReference>
<dbReference type="InterPro" id="IPR036364">
    <property type="entry name" value="SEA_dom_sf"/>
</dbReference>
<keyword evidence="2" id="KW-1015">Disulfide bond</keyword>
<dbReference type="Gene3D" id="4.10.75.10">
    <property type="entry name" value="Elafin-like"/>
    <property type="match status" value="1"/>
</dbReference>
<feature type="domain" description="WAP" evidence="5">
    <location>
        <begin position="622"/>
        <end position="668"/>
    </location>
</feature>
<evidence type="ECO:0000256" key="3">
    <source>
        <dbReference type="SAM" id="MobiDB-lite"/>
    </source>
</evidence>
<dbReference type="OrthoDB" id="6039665at2759"/>
<dbReference type="KEGG" id="cvn:111102138"/>
<dbReference type="InterPro" id="IPR008197">
    <property type="entry name" value="WAP_dom"/>
</dbReference>
<evidence type="ECO:0000259" key="5">
    <source>
        <dbReference type="PROSITE" id="PS51390"/>
    </source>
</evidence>
<dbReference type="GO" id="GO:0045087">
    <property type="term" value="P:innate immune response"/>
    <property type="evidence" value="ECO:0007669"/>
    <property type="project" value="TreeGrafter"/>
</dbReference>
<dbReference type="InterPro" id="IPR000082">
    <property type="entry name" value="SEA_dom"/>
</dbReference>
<gene>
    <name evidence="7" type="primary">LOC111102138</name>
</gene>
<evidence type="ECO:0000259" key="4">
    <source>
        <dbReference type="PROSITE" id="PS50024"/>
    </source>
</evidence>
<dbReference type="InterPro" id="IPR050514">
    <property type="entry name" value="WAP_four-disulfide_core"/>
</dbReference>
<dbReference type="PROSITE" id="PS50024">
    <property type="entry name" value="SEA"/>
    <property type="match status" value="1"/>
</dbReference>
<dbReference type="GeneID" id="111102138"/>
<sequence length="670" mass="73141">MAEMGKEYNITCDESERAIFIHNHSLSMQTTLSLAFGPADCLVISTTPLGPTSTPAPNRCQDSELVYDHLMLCAGPFFLSWKSERNETSFCRLTGNIFGCIVNKIGKSENLNCSDSDAANAARIYGSQIFEKLVLPTDPSTCFPPEIGTTQSAKPTTMLSTELSTTSPLLSSEPFTSSTPTFTSTTGKPSPCQDVIKMNTYILPCIGPVFASISSANNLTTLCGMMNDVFGCIMNRIETEINATCMADDRVILVKAIGLQINSTLALPFSLDFCISRMEDSLTESSTTPVSYTPRSTYSVTTPITTAASSTPGTPTPSPCQDPTQINSFILPCTGPMIFYLTSAKNETTYCGYIFRVFGCIVEKTEMDTNRSCSEDEVEGIVQKVGVQLNKTLPLPYDLFRFNATSEPVCEDREYSKLMIQGECGFYPMLIPYDCKRHGMDYINCAAGTLSLFNCRVNSYVRAVAVLLEAGSQFYDRINGGQGVAVITCLNETISSMNIQPDPDENNDFPTGPLPDVMLMAISMLLSDIKWKSELLDSTSPYFRSVSQDVIQNLTVTFAHHPRILQLEIISFRNAPSGSMTTVDLELSFNTTLLGSLDADLQQMASNDFYNLNVMSTFLNSRSSRNTSCPPVTSVPSICVDTCRGDSDCQTDEKCCSNGCSRTCQNSTGT</sequence>
<dbReference type="GO" id="GO:0004867">
    <property type="term" value="F:serine-type endopeptidase inhibitor activity"/>
    <property type="evidence" value="ECO:0007669"/>
    <property type="project" value="TreeGrafter"/>
</dbReference>
<evidence type="ECO:0000256" key="1">
    <source>
        <dbReference type="ARBA" id="ARBA00022729"/>
    </source>
</evidence>
<organism evidence="6 7">
    <name type="scientific">Crassostrea virginica</name>
    <name type="common">Eastern oyster</name>
    <dbReference type="NCBI Taxonomy" id="6565"/>
    <lineage>
        <taxon>Eukaryota</taxon>
        <taxon>Metazoa</taxon>
        <taxon>Spiralia</taxon>
        <taxon>Lophotrochozoa</taxon>
        <taxon>Mollusca</taxon>
        <taxon>Bivalvia</taxon>
        <taxon>Autobranchia</taxon>
        <taxon>Pteriomorphia</taxon>
        <taxon>Ostreida</taxon>
        <taxon>Ostreoidea</taxon>
        <taxon>Ostreidae</taxon>
        <taxon>Crassostrea</taxon>
    </lineage>
</organism>
<dbReference type="SMART" id="SM00217">
    <property type="entry name" value="WAP"/>
    <property type="match status" value="1"/>
</dbReference>
<dbReference type="AlphaFoldDB" id="A0A8B8AGN0"/>
<dbReference type="InterPro" id="IPR036645">
    <property type="entry name" value="Elafin-like_sf"/>
</dbReference>
<dbReference type="SUPFAM" id="SSF57256">
    <property type="entry name" value="Elafin-like"/>
    <property type="match status" value="1"/>
</dbReference>
<dbReference type="PANTHER" id="PTHR19441">
    <property type="entry name" value="WHEY ACDIC PROTEIN WAP"/>
    <property type="match status" value="1"/>
</dbReference>
<feature type="domain" description="SEA" evidence="4">
    <location>
        <begin position="516"/>
        <end position="624"/>
    </location>
</feature>
<keyword evidence="1" id="KW-0732">Signal</keyword>
<proteinExistence type="predicted"/>
<dbReference type="RefSeq" id="XP_022290496.1">
    <property type="nucleotide sequence ID" value="XM_022434788.1"/>
</dbReference>
<evidence type="ECO:0000313" key="7">
    <source>
        <dbReference type="RefSeq" id="XP_022290496.1"/>
    </source>
</evidence>
<feature type="region of interest" description="Disordered" evidence="3">
    <location>
        <begin position="167"/>
        <end position="186"/>
    </location>
</feature>
<reference evidence="7" key="1">
    <citation type="submission" date="2025-08" db="UniProtKB">
        <authorList>
            <consortium name="RefSeq"/>
        </authorList>
    </citation>
    <scope>IDENTIFICATION</scope>
    <source>
        <tissue evidence="7">Whole sample</tissue>
    </source>
</reference>